<dbReference type="GO" id="GO:0042575">
    <property type="term" value="C:DNA polymerase complex"/>
    <property type="evidence" value="ECO:0007669"/>
    <property type="project" value="UniProtKB-ARBA"/>
</dbReference>
<gene>
    <name evidence="10" type="ORF">M514_27243</name>
</gene>
<dbReference type="InterPro" id="IPR041373">
    <property type="entry name" value="RT_RNaseH"/>
</dbReference>
<evidence type="ECO:0000256" key="3">
    <source>
        <dbReference type="ARBA" id="ARBA00022679"/>
    </source>
</evidence>
<dbReference type="GO" id="GO:0015074">
    <property type="term" value="P:DNA integration"/>
    <property type="evidence" value="ECO:0007669"/>
    <property type="project" value="InterPro"/>
</dbReference>
<dbReference type="FunFam" id="1.10.340.70:FF:000001">
    <property type="entry name" value="Retrovirus-related Pol polyprotein from transposon gypsy-like Protein"/>
    <property type="match status" value="1"/>
</dbReference>
<proteinExistence type="predicted"/>
<dbReference type="InterPro" id="IPR000477">
    <property type="entry name" value="RT_dom"/>
</dbReference>
<feature type="domain" description="Integrase catalytic" evidence="9">
    <location>
        <begin position="857"/>
        <end position="1007"/>
    </location>
</feature>
<protein>
    <recommendedName>
        <fullName evidence="1">RNA-directed DNA polymerase</fullName>
        <ecNumber evidence="1">2.7.7.49</ecNumber>
    </recommendedName>
</protein>
<reference evidence="10" key="1">
    <citation type="journal article" date="2014" name="Nat. Genet.">
        <title>Genome and transcriptome of the porcine whipworm Trichuris suis.</title>
        <authorList>
            <person name="Jex A.R."/>
            <person name="Nejsum P."/>
            <person name="Schwarz E.M."/>
            <person name="Hu L."/>
            <person name="Young N.D."/>
            <person name="Hall R.S."/>
            <person name="Korhonen P.K."/>
            <person name="Liao S."/>
            <person name="Thamsborg S."/>
            <person name="Xia J."/>
            <person name="Xu P."/>
            <person name="Wang S."/>
            <person name="Scheerlinck J.P."/>
            <person name="Hofmann A."/>
            <person name="Sternberg P.W."/>
            <person name="Wang J."/>
            <person name="Gasser R.B."/>
        </authorList>
    </citation>
    <scope>NUCLEOTIDE SEQUENCE [LARGE SCALE GENOMIC DNA]</scope>
    <source>
        <strain evidence="10">DCEP-RM93F</strain>
    </source>
</reference>
<evidence type="ECO:0000259" key="9">
    <source>
        <dbReference type="PROSITE" id="PS50994"/>
    </source>
</evidence>
<name>A0A085MTN1_9BILA</name>
<dbReference type="InterPro" id="IPR012337">
    <property type="entry name" value="RNaseH-like_sf"/>
</dbReference>
<keyword evidence="7" id="KW-0378">Hydrolase</keyword>
<keyword evidence="6" id="KW-0255">Endonuclease</keyword>
<dbReference type="Gene3D" id="3.10.10.10">
    <property type="entry name" value="HIV Type 1 Reverse Transcriptase, subunit A, domain 1"/>
    <property type="match status" value="1"/>
</dbReference>
<dbReference type="InterPro" id="IPR001584">
    <property type="entry name" value="Integrase_cat-core"/>
</dbReference>
<dbReference type="InterPro" id="IPR043128">
    <property type="entry name" value="Rev_trsase/Diguanyl_cyclase"/>
</dbReference>
<sequence>MEDVVRKLEKEIASLQIQLAVKRCNVGGLPESKHLHGTNYSDWKFAMKSGLVDSGLWQCIMSSDVDEELDCCWQNWRTAFEQCSVLNRWTEQDKLQWLAVSLTGDAAWAFGQLTAEQRESYDSCITGLTTLLVPPNVEQLNLTLFRTRRKAKEEDWFAFARELSKLAAKAYPAFAPGVRDALSLERFLTELGPEEWASTVRRANPSSLMDAQLIETTGAPLTVSQEGKLRGMLSKFRSAFAASEFDIGRTSVLKHDIIRDSNRPVRHPLLRLSPLERNEVSQLIQRMLDNKIIEPSNSPWAAGIVPVRKKDGSIRLCVDYRKLNEVSRRDAYPIPRVDETLEALARARYYGYWQVELTDAAKEKTAFITHDGLFQFNVMPFGLTGAPATFQRLMERVLAGLKWSTCLVYLDDIIVFSLTAEEHIEHLAQVLSRLQEAGFKVNSRKCKLFSKEVCYLGHIVSEKGIEPDPSLTEKMRTYPVPKCLTEVQRFLGMASYYRKFIKNFAAIAKPLHQLTEKRKPSEWSLECTEPSTNCDVPFILDTDASDTAIGAVLSQTDVQGREHPVAFASRTLTRAERRYCVTRREMLAVITFVEQFRPYPHRNLRYALTTGPCNGYAISKTQTWARWQQKLQQYDFVIEHRAGSRHANMDTLSRIPRKQCGRSGTEETSQPVNAVSPQKFTLRTDHGSLQWLRNFKNPDGQWARWQQKLQQYDFVIEHRAGSRHANMDTLSRIPRKQCGRSGTEETRAQSSETVKLEKSINANWHRLAVRNGILVRKWLCEDYSGFRWQVVVPKCMISRVLKQAHEGVTAGHLGMEKTTERIRERFYWLGYRTDIKGYVGTCYECNTRNGALLKGRAPLHPLRATRRWQRIAIDVLGPLATSETGNRYILVVMDCFSKFAEAFPIPNQEAKTVTAVLVCRRRSIQIKEHSSMCTELGIQKTRTTAYHPSGNGQVERMNRTLGNMLAKTVEENHRRWDVILPKLMMAYRASVQSSIQTTPYAMVFGEHCRLPEDVGRPEENNELSPEDHVRQLKKVLGKIHVAARRRLNEARRRQKQQYDKTSRGEPFRVGGLMFLQSLRTIRRGQCRKFARPWVGPYRVIAKPSAVTYRIQHLKNRRDQQTDQRALAKINLSIKPCAWAEVRKAKTAKEAWESLRCAYEDKGIVRRIDLYSSLFKTRFEDCNHCGSMTNYIDRIYCGTAGSHWKTLLEQTKQSRSPAATLLQFRPLILGIQGSNQKISVEFVKGLLLQTNVKDLAVASGNYTSCAYVTRRQNKKKSEHSELKYFGCKQIGHVKARCPYRLKKDRSFAQRVPTHQMSDKQSTAVTNFAANCFIAATDSRATCLSLMTPYGGELVTYVKSTVES</sequence>
<evidence type="ECO:0000256" key="2">
    <source>
        <dbReference type="ARBA" id="ARBA00022670"/>
    </source>
</evidence>
<evidence type="ECO:0000256" key="1">
    <source>
        <dbReference type="ARBA" id="ARBA00012493"/>
    </source>
</evidence>
<dbReference type="FunFam" id="3.30.70.270:FF:000003">
    <property type="entry name" value="Transposon Ty3-G Gag-Pol polyprotein"/>
    <property type="match status" value="1"/>
</dbReference>
<dbReference type="InterPro" id="IPR036397">
    <property type="entry name" value="RNaseH_sf"/>
</dbReference>
<dbReference type="SUPFAM" id="SSF56672">
    <property type="entry name" value="DNA/RNA polymerases"/>
    <property type="match status" value="1"/>
</dbReference>
<dbReference type="FunFam" id="3.30.70.270:FF:000020">
    <property type="entry name" value="Transposon Tf2-6 polyprotein-like Protein"/>
    <property type="match status" value="1"/>
</dbReference>
<dbReference type="Pfam" id="PF17921">
    <property type="entry name" value="Integrase_H2C2"/>
    <property type="match status" value="1"/>
</dbReference>
<accession>A0A085MTN1</accession>
<dbReference type="Gene3D" id="3.10.20.370">
    <property type="match status" value="1"/>
</dbReference>
<dbReference type="SUPFAM" id="SSF53098">
    <property type="entry name" value="Ribonuclease H-like"/>
    <property type="match status" value="1"/>
</dbReference>
<keyword evidence="3" id="KW-0808">Transferase</keyword>
<dbReference type="GO" id="GO:0003676">
    <property type="term" value="F:nucleic acid binding"/>
    <property type="evidence" value="ECO:0007669"/>
    <property type="project" value="InterPro"/>
</dbReference>
<dbReference type="InterPro" id="IPR041588">
    <property type="entry name" value="Integrase_H2C2"/>
</dbReference>
<evidence type="ECO:0000256" key="8">
    <source>
        <dbReference type="ARBA" id="ARBA00022918"/>
    </source>
</evidence>
<dbReference type="EC" id="2.7.7.49" evidence="1"/>
<dbReference type="GO" id="GO:0003964">
    <property type="term" value="F:RNA-directed DNA polymerase activity"/>
    <property type="evidence" value="ECO:0007669"/>
    <property type="project" value="UniProtKB-KW"/>
</dbReference>
<dbReference type="CDD" id="cd09274">
    <property type="entry name" value="RNase_HI_RT_Ty3"/>
    <property type="match status" value="1"/>
</dbReference>
<dbReference type="Gene3D" id="3.30.420.10">
    <property type="entry name" value="Ribonuclease H-like superfamily/Ribonuclease H"/>
    <property type="match status" value="1"/>
</dbReference>
<dbReference type="InterPro" id="IPR043502">
    <property type="entry name" value="DNA/RNA_pol_sf"/>
</dbReference>
<keyword evidence="2" id="KW-0645">Protease</keyword>
<dbReference type="GO" id="GO:0004519">
    <property type="term" value="F:endonuclease activity"/>
    <property type="evidence" value="ECO:0007669"/>
    <property type="project" value="UniProtKB-KW"/>
</dbReference>
<dbReference type="PROSITE" id="PS50994">
    <property type="entry name" value="INTEGRASE"/>
    <property type="match status" value="1"/>
</dbReference>
<dbReference type="Pfam" id="PF00078">
    <property type="entry name" value="RVT_1"/>
    <property type="match status" value="1"/>
</dbReference>
<evidence type="ECO:0000256" key="6">
    <source>
        <dbReference type="ARBA" id="ARBA00022759"/>
    </source>
</evidence>
<dbReference type="Gene3D" id="3.30.70.270">
    <property type="match status" value="2"/>
</dbReference>
<dbReference type="Gene3D" id="1.10.340.70">
    <property type="match status" value="1"/>
</dbReference>
<dbReference type="Proteomes" id="UP000030758">
    <property type="component" value="Unassembled WGS sequence"/>
</dbReference>
<dbReference type="FunFam" id="3.30.420.10:FF:000032">
    <property type="entry name" value="Retrovirus-related Pol polyprotein from transposon 297-like Protein"/>
    <property type="match status" value="1"/>
</dbReference>
<evidence type="ECO:0000256" key="5">
    <source>
        <dbReference type="ARBA" id="ARBA00022722"/>
    </source>
</evidence>
<organism evidence="10">
    <name type="scientific">Trichuris suis</name>
    <name type="common">pig whipworm</name>
    <dbReference type="NCBI Taxonomy" id="68888"/>
    <lineage>
        <taxon>Eukaryota</taxon>
        <taxon>Metazoa</taxon>
        <taxon>Ecdysozoa</taxon>
        <taxon>Nematoda</taxon>
        <taxon>Enoplea</taxon>
        <taxon>Dorylaimia</taxon>
        <taxon>Trichinellida</taxon>
        <taxon>Trichuridae</taxon>
        <taxon>Trichuris</taxon>
    </lineage>
</organism>
<dbReference type="FunFam" id="3.10.10.10:FF:000007">
    <property type="entry name" value="Retrovirus-related Pol polyprotein from transposon 17.6-like Protein"/>
    <property type="match status" value="1"/>
</dbReference>
<dbReference type="GO" id="GO:0008233">
    <property type="term" value="F:peptidase activity"/>
    <property type="evidence" value="ECO:0007669"/>
    <property type="project" value="UniProtKB-KW"/>
</dbReference>
<dbReference type="FunFam" id="3.10.20.370:FF:000001">
    <property type="entry name" value="Retrovirus-related Pol polyprotein from transposon 17.6-like protein"/>
    <property type="match status" value="1"/>
</dbReference>
<dbReference type="GO" id="GO:0006508">
    <property type="term" value="P:proteolysis"/>
    <property type="evidence" value="ECO:0007669"/>
    <property type="project" value="UniProtKB-KW"/>
</dbReference>
<dbReference type="EMBL" id="KL367660">
    <property type="protein sequence ID" value="KFD60577.1"/>
    <property type="molecule type" value="Genomic_DNA"/>
</dbReference>
<evidence type="ECO:0000256" key="7">
    <source>
        <dbReference type="ARBA" id="ARBA00022801"/>
    </source>
</evidence>
<evidence type="ECO:0000256" key="4">
    <source>
        <dbReference type="ARBA" id="ARBA00022695"/>
    </source>
</evidence>
<dbReference type="Pfam" id="PF14223">
    <property type="entry name" value="Retrotran_gag_2"/>
    <property type="match status" value="1"/>
</dbReference>
<keyword evidence="8" id="KW-0695">RNA-directed DNA polymerase</keyword>
<keyword evidence="5" id="KW-0540">Nuclease</keyword>
<evidence type="ECO:0000313" key="10">
    <source>
        <dbReference type="EMBL" id="KFD60577.1"/>
    </source>
</evidence>
<dbReference type="Pfam" id="PF17917">
    <property type="entry name" value="RT_RNaseH"/>
    <property type="match status" value="1"/>
</dbReference>
<keyword evidence="4" id="KW-0548">Nucleotidyltransferase</keyword>
<dbReference type="PANTHER" id="PTHR37984">
    <property type="entry name" value="PROTEIN CBG26694"/>
    <property type="match status" value="1"/>
</dbReference>
<dbReference type="CDD" id="cd01647">
    <property type="entry name" value="RT_LTR"/>
    <property type="match status" value="1"/>
</dbReference>
<dbReference type="InterPro" id="IPR050951">
    <property type="entry name" value="Retrovirus_Pol_polyprotein"/>
</dbReference>
<dbReference type="PANTHER" id="PTHR37984:SF5">
    <property type="entry name" value="PROTEIN NYNRIN-LIKE"/>
    <property type="match status" value="1"/>
</dbReference>